<dbReference type="EMBL" id="CP072426">
    <property type="protein sequence ID" value="QTL37740.1"/>
    <property type="molecule type" value="Genomic_DNA"/>
</dbReference>
<evidence type="ECO:0000313" key="2">
    <source>
        <dbReference type="Proteomes" id="UP000665025"/>
    </source>
</evidence>
<gene>
    <name evidence="1" type="ORF">J5X90_23170</name>
</gene>
<sequence>MQFTLSKRVNEFYLELNAEQFDRSMTHVGSYPGYSAFTTIQGIELTRYRVGGGFIFDLDTTSAIDVGLLLSKNEYDFPTEYWATHYDGSSSNLVKASNSINVAFRDLRVQYQKVLFENLSLKAAVGYEHLSGDAPNNLYGLLAVGYHFNQAWSVNTQYRYVDEYREWGVNVQYAF</sequence>
<protein>
    <submittedName>
        <fullName evidence="1">Uncharacterized protein</fullName>
    </submittedName>
</protein>
<name>A0ABX7VBA1_9GAMM</name>
<evidence type="ECO:0000313" key="1">
    <source>
        <dbReference type="EMBL" id="QTL37740.1"/>
    </source>
</evidence>
<keyword evidence="2" id="KW-1185">Reference proteome</keyword>
<dbReference type="Proteomes" id="UP000665025">
    <property type="component" value="Chromosome 2"/>
</dbReference>
<dbReference type="RefSeq" id="WP_209053927.1">
    <property type="nucleotide sequence ID" value="NZ_CP072426.1"/>
</dbReference>
<accession>A0ABX7VBA1</accession>
<proteinExistence type="predicted"/>
<organism evidence="1 2">
    <name type="scientific">Pseudoalteromonas viridis</name>
    <dbReference type="NCBI Taxonomy" id="339617"/>
    <lineage>
        <taxon>Bacteria</taxon>
        <taxon>Pseudomonadati</taxon>
        <taxon>Pseudomonadota</taxon>
        <taxon>Gammaproteobacteria</taxon>
        <taxon>Alteromonadales</taxon>
        <taxon>Pseudoalteromonadaceae</taxon>
        <taxon>Pseudoalteromonas</taxon>
    </lineage>
</organism>
<reference evidence="1 2" key="1">
    <citation type="submission" date="2021-03" db="EMBL/GenBank/DDBJ databases">
        <title>Complete Genome of Pseudoalteromonas viridis Strain BBR56, a new biocontrol bacterial candidate.</title>
        <authorList>
            <person name="Handayani D.P."/>
            <person name="Isnansetyo A."/>
            <person name="Istiqomah I."/>
            <person name="Jumina J."/>
        </authorList>
    </citation>
    <scope>NUCLEOTIDE SEQUENCE [LARGE SCALE GENOMIC DNA]</scope>
    <source>
        <strain evidence="1 2">BBR56</strain>
    </source>
</reference>